<proteinExistence type="predicted"/>
<name>A0A445D236_ARAHY</name>
<sequence length="93" mass="9550">MPVRERCCICQGFDAATSPQRSSGVIGPLRDSDAADDCSCLSCHHNRLASVAAAGTSPSTPSLAQQPESATSIGDRVLQLERNVSASAAFATA</sequence>
<dbReference type="Proteomes" id="UP000289738">
    <property type="component" value="Chromosome A05"/>
</dbReference>
<protein>
    <submittedName>
        <fullName evidence="1">Uncharacterized protein</fullName>
    </submittedName>
</protein>
<keyword evidence="2" id="KW-1185">Reference proteome</keyword>
<organism evidence="1 2">
    <name type="scientific">Arachis hypogaea</name>
    <name type="common">Peanut</name>
    <dbReference type="NCBI Taxonomy" id="3818"/>
    <lineage>
        <taxon>Eukaryota</taxon>
        <taxon>Viridiplantae</taxon>
        <taxon>Streptophyta</taxon>
        <taxon>Embryophyta</taxon>
        <taxon>Tracheophyta</taxon>
        <taxon>Spermatophyta</taxon>
        <taxon>Magnoliopsida</taxon>
        <taxon>eudicotyledons</taxon>
        <taxon>Gunneridae</taxon>
        <taxon>Pentapetalae</taxon>
        <taxon>rosids</taxon>
        <taxon>fabids</taxon>
        <taxon>Fabales</taxon>
        <taxon>Fabaceae</taxon>
        <taxon>Papilionoideae</taxon>
        <taxon>50 kb inversion clade</taxon>
        <taxon>dalbergioids sensu lato</taxon>
        <taxon>Dalbergieae</taxon>
        <taxon>Pterocarpus clade</taxon>
        <taxon>Arachis</taxon>
    </lineage>
</organism>
<evidence type="ECO:0000313" key="2">
    <source>
        <dbReference type="Proteomes" id="UP000289738"/>
    </source>
</evidence>
<comment type="caution">
    <text evidence="1">The sequence shown here is derived from an EMBL/GenBank/DDBJ whole genome shotgun (WGS) entry which is preliminary data.</text>
</comment>
<dbReference type="AlphaFoldDB" id="A0A445D236"/>
<evidence type="ECO:0000313" key="1">
    <source>
        <dbReference type="EMBL" id="RYR57252.1"/>
    </source>
</evidence>
<gene>
    <name evidence="1" type="ORF">Ahy_A05g022979</name>
</gene>
<accession>A0A445D236</accession>
<dbReference type="EMBL" id="SDMP01000005">
    <property type="protein sequence ID" value="RYR57252.1"/>
    <property type="molecule type" value="Genomic_DNA"/>
</dbReference>
<reference evidence="1 2" key="1">
    <citation type="submission" date="2019-01" db="EMBL/GenBank/DDBJ databases">
        <title>Sequencing of cultivated peanut Arachis hypogaea provides insights into genome evolution and oil improvement.</title>
        <authorList>
            <person name="Chen X."/>
        </authorList>
    </citation>
    <scope>NUCLEOTIDE SEQUENCE [LARGE SCALE GENOMIC DNA]</scope>
    <source>
        <strain evidence="2">cv. Fuhuasheng</strain>
        <tissue evidence="1">Leaves</tissue>
    </source>
</reference>